<evidence type="ECO:0000256" key="3">
    <source>
        <dbReference type="ARBA" id="ARBA00022630"/>
    </source>
</evidence>
<evidence type="ECO:0000259" key="8">
    <source>
        <dbReference type="Pfam" id="PF04777"/>
    </source>
</evidence>
<dbReference type="Gene3D" id="1.20.120.310">
    <property type="entry name" value="ERV/ALR sulfhydryl oxidase domain"/>
    <property type="match status" value="1"/>
</dbReference>
<dbReference type="InterPro" id="IPR036774">
    <property type="entry name" value="ERV/ALR_sulphydryl_oxid_sf"/>
</dbReference>
<keyword evidence="7" id="KW-0812">Transmembrane</keyword>
<dbReference type="InterPro" id="IPR017905">
    <property type="entry name" value="ERV/ALR_sulphydryl_oxidase"/>
</dbReference>
<evidence type="ECO:0000256" key="6">
    <source>
        <dbReference type="ARBA" id="ARBA00023157"/>
    </source>
</evidence>
<sequence>MFSFTDCGCDCDCLLFSHAISYSYSHISGNMPENPLQALFHNIEQVSSFVQHHLSNFIGIHFQPSGPHSGSLLSISSSTKAPLAKTASSVQLGDTAVKGKSAAPVTKEELGRATWTFLHILAAQYPDNPTRQQKKDVKELVSSFLPLPLVINYRISSKKLENVVDLFESLMYRCYLEYTLAGNVEITLKKFLGQTVPLPCFDLNHLLLSNTVVLMDLQHSSMFQRHTLNELFYLLQFSHVAVPCQYSKFLFYITPFTMCFFTFLVEQILYRLDRMLNFLSGYVMCIMLLIEVQATFSMVMALANQYSPVNELMQGGANWTVNRMHVKLLVVHQFLGRYGRNLPKND</sequence>
<evidence type="ECO:0000256" key="1">
    <source>
        <dbReference type="ARBA" id="ARBA00001974"/>
    </source>
</evidence>
<reference evidence="9 10" key="1">
    <citation type="submission" date="2018-09" db="EMBL/GenBank/DDBJ databases">
        <title>A high-quality reference genome of wild soybean provides a powerful tool to mine soybean genomes.</title>
        <authorList>
            <person name="Xie M."/>
            <person name="Chung C.Y.L."/>
            <person name="Li M.-W."/>
            <person name="Wong F.-L."/>
            <person name="Chan T.-F."/>
            <person name="Lam H.-M."/>
        </authorList>
    </citation>
    <scope>NUCLEOTIDE SEQUENCE [LARGE SCALE GENOMIC DNA]</scope>
    <source>
        <strain evidence="10">cv. W05</strain>
        <tissue evidence="9">Hypocotyl of etiolated seedlings</tissue>
    </source>
</reference>
<protein>
    <recommendedName>
        <fullName evidence="2">thiol oxidase</fullName>
        <ecNumber evidence="2">1.8.3.2</ecNumber>
    </recommendedName>
</protein>
<keyword evidence="4" id="KW-0274">FAD</keyword>
<keyword evidence="10" id="KW-1185">Reference proteome</keyword>
<keyword evidence="3" id="KW-0285">Flavoprotein</keyword>
<comment type="cofactor">
    <cofactor evidence="1">
        <name>FAD</name>
        <dbReference type="ChEBI" id="CHEBI:57692"/>
    </cofactor>
</comment>
<dbReference type="EMBL" id="QZWG01000015">
    <property type="protein sequence ID" value="RZB65993.1"/>
    <property type="molecule type" value="Genomic_DNA"/>
</dbReference>
<comment type="caution">
    <text evidence="9">The sequence shown here is derived from an EMBL/GenBank/DDBJ whole genome shotgun (WGS) entry which is preliminary data.</text>
</comment>
<dbReference type="AlphaFoldDB" id="A0A445GXL0"/>
<dbReference type="Pfam" id="PF04777">
    <property type="entry name" value="Evr1_Alr"/>
    <property type="match status" value="1"/>
</dbReference>
<keyword evidence="6" id="KW-1015">Disulfide bond</keyword>
<dbReference type="InterPro" id="IPR039799">
    <property type="entry name" value="ALR/ERV"/>
</dbReference>
<dbReference type="EC" id="1.8.3.2" evidence="2"/>
<dbReference type="Proteomes" id="UP000289340">
    <property type="component" value="Chromosome 15"/>
</dbReference>
<feature type="domain" description="ERV/ALR sulfhydryl oxidase" evidence="8">
    <location>
        <begin position="112"/>
        <end position="144"/>
    </location>
</feature>
<dbReference type="GO" id="GO:0005739">
    <property type="term" value="C:mitochondrion"/>
    <property type="evidence" value="ECO:0007669"/>
    <property type="project" value="TreeGrafter"/>
</dbReference>
<dbReference type="GO" id="GO:0050660">
    <property type="term" value="F:flavin adenine dinucleotide binding"/>
    <property type="evidence" value="ECO:0007669"/>
    <property type="project" value="TreeGrafter"/>
</dbReference>
<gene>
    <name evidence="9" type="ORF">D0Y65_041873</name>
</gene>
<feature type="transmembrane region" description="Helical" evidence="7">
    <location>
        <begin position="249"/>
        <end position="270"/>
    </location>
</feature>
<dbReference type="GO" id="GO:0016971">
    <property type="term" value="F:flavin-dependent sulfhydryl oxidase activity"/>
    <property type="evidence" value="ECO:0007669"/>
    <property type="project" value="InterPro"/>
</dbReference>
<dbReference type="SUPFAM" id="SSF69000">
    <property type="entry name" value="FAD-dependent thiol oxidase"/>
    <property type="match status" value="1"/>
</dbReference>
<dbReference type="PANTHER" id="PTHR12645">
    <property type="entry name" value="ALR/ERV"/>
    <property type="match status" value="1"/>
</dbReference>
<evidence type="ECO:0000256" key="7">
    <source>
        <dbReference type="SAM" id="Phobius"/>
    </source>
</evidence>
<keyword evidence="7" id="KW-1133">Transmembrane helix</keyword>
<evidence type="ECO:0000256" key="5">
    <source>
        <dbReference type="ARBA" id="ARBA00023002"/>
    </source>
</evidence>
<evidence type="ECO:0000313" key="10">
    <source>
        <dbReference type="Proteomes" id="UP000289340"/>
    </source>
</evidence>
<feature type="transmembrane region" description="Helical" evidence="7">
    <location>
        <begin position="282"/>
        <end position="303"/>
    </location>
</feature>
<proteinExistence type="predicted"/>
<accession>A0A445GXL0</accession>
<keyword evidence="5" id="KW-0560">Oxidoreductase</keyword>
<name>A0A445GXL0_GLYSO</name>
<evidence type="ECO:0000256" key="2">
    <source>
        <dbReference type="ARBA" id="ARBA00012512"/>
    </source>
</evidence>
<organism evidence="9 10">
    <name type="scientific">Glycine soja</name>
    <name type="common">Wild soybean</name>
    <dbReference type="NCBI Taxonomy" id="3848"/>
    <lineage>
        <taxon>Eukaryota</taxon>
        <taxon>Viridiplantae</taxon>
        <taxon>Streptophyta</taxon>
        <taxon>Embryophyta</taxon>
        <taxon>Tracheophyta</taxon>
        <taxon>Spermatophyta</taxon>
        <taxon>Magnoliopsida</taxon>
        <taxon>eudicotyledons</taxon>
        <taxon>Gunneridae</taxon>
        <taxon>Pentapetalae</taxon>
        <taxon>rosids</taxon>
        <taxon>fabids</taxon>
        <taxon>Fabales</taxon>
        <taxon>Fabaceae</taxon>
        <taxon>Papilionoideae</taxon>
        <taxon>50 kb inversion clade</taxon>
        <taxon>NPAAA clade</taxon>
        <taxon>indigoferoid/millettioid clade</taxon>
        <taxon>Phaseoleae</taxon>
        <taxon>Glycine</taxon>
        <taxon>Glycine subgen. Soja</taxon>
    </lineage>
</organism>
<keyword evidence="7" id="KW-0472">Membrane</keyword>
<evidence type="ECO:0000256" key="4">
    <source>
        <dbReference type="ARBA" id="ARBA00022827"/>
    </source>
</evidence>
<dbReference type="PANTHER" id="PTHR12645:SF0">
    <property type="entry name" value="FAD-LINKED SULFHYDRYL OXIDASE ALR"/>
    <property type="match status" value="1"/>
</dbReference>
<evidence type="ECO:0000313" key="9">
    <source>
        <dbReference type="EMBL" id="RZB65993.1"/>
    </source>
</evidence>